<organism evidence="4 5">
    <name type="scientific">Caulobacter zeae</name>
    <dbReference type="NCBI Taxonomy" id="2055137"/>
    <lineage>
        <taxon>Bacteria</taxon>
        <taxon>Pseudomonadati</taxon>
        <taxon>Pseudomonadota</taxon>
        <taxon>Alphaproteobacteria</taxon>
        <taxon>Caulobacterales</taxon>
        <taxon>Caulobacteraceae</taxon>
        <taxon>Caulobacter</taxon>
    </lineage>
</organism>
<reference evidence="4 5" key="1">
    <citation type="submission" date="2017-12" db="EMBL/GenBank/DDBJ databases">
        <title>The genome sequence of Caulobacter sp. 410.</title>
        <authorList>
            <person name="Gao J."/>
            <person name="Mao X."/>
            <person name="Sun J."/>
        </authorList>
    </citation>
    <scope>NUCLEOTIDE SEQUENCE [LARGE SCALE GENOMIC DNA]</scope>
    <source>
        <strain evidence="4 5">410</strain>
    </source>
</reference>
<dbReference type="SUPFAM" id="SSF50129">
    <property type="entry name" value="GroES-like"/>
    <property type="match status" value="1"/>
</dbReference>
<protein>
    <recommendedName>
        <fullName evidence="3">Enoyl reductase (ER) domain-containing protein</fullName>
    </recommendedName>
</protein>
<dbReference type="OrthoDB" id="9788224at2"/>
<dbReference type="GO" id="GO:0070402">
    <property type="term" value="F:NADPH binding"/>
    <property type="evidence" value="ECO:0007669"/>
    <property type="project" value="TreeGrafter"/>
</dbReference>
<dbReference type="InterPro" id="IPR013154">
    <property type="entry name" value="ADH-like_N"/>
</dbReference>
<dbReference type="Gene3D" id="3.40.50.720">
    <property type="entry name" value="NAD(P)-binding Rossmann-like Domain"/>
    <property type="match status" value="1"/>
</dbReference>
<accession>A0A2N5D9A6</accession>
<keyword evidence="1" id="KW-0521">NADP</keyword>
<dbReference type="EMBL" id="PJRS01000038">
    <property type="protein sequence ID" value="PLR22654.1"/>
    <property type="molecule type" value="Genomic_DNA"/>
</dbReference>
<dbReference type="Pfam" id="PF13602">
    <property type="entry name" value="ADH_zinc_N_2"/>
    <property type="match status" value="1"/>
</dbReference>
<dbReference type="InterPro" id="IPR020843">
    <property type="entry name" value="ER"/>
</dbReference>
<dbReference type="InterPro" id="IPR036291">
    <property type="entry name" value="NAD(P)-bd_dom_sf"/>
</dbReference>
<evidence type="ECO:0000256" key="1">
    <source>
        <dbReference type="ARBA" id="ARBA00022857"/>
    </source>
</evidence>
<dbReference type="Pfam" id="PF08240">
    <property type="entry name" value="ADH_N"/>
    <property type="match status" value="1"/>
</dbReference>
<dbReference type="Proteomes" id="UP000234479">
    <property type="component" value="Unassembled WGS sequence"/>
</dbReference>
<sequence length="359" mass="36792">MWPQGSLAGGWTLPRPPSRTGAKAEIVMAQPQVAHAIVMDRYGGPEVLTWRAGGLAPLTPGLVRIRTRLAAVNHTDLKIRAGIWPIRSAKPFPYTPGVELVGDIVELADGVMDLEIGQTVITMMQGLGGVRAEHPGAYAEFVSVSASAVCPLPPDLDLASVAALGLAGVTAFEGLGRLGPLTGRRLLVTGAAGGVGSAAVAIGKVLGAEVHGLVTRQNQVDRVLAQGARRAIVVDRGGPAMLGVKQYDGIFDTVGGAGFAPCVQALVDGGTLCLVGAVGGGDVAFDAWDLIRPVVLTGYSTETLDGVALARAVAALCAGLQAGVLSPPPYEILPLRQAQTAHRRLEAGGQVGRILLSAE</sequence>
<name>A0A2N5D9A6_9CAUL</name>
<evidence type="ECO:0000313" key="4">
    <source>
        <dbReference type="EMBL" id="PLR22654.1"/>
    </source>
</evidence>
<keyword evidence="5" id="KW-1185">Reference proteome</keyword>
<comment type="caution">
    <text evidence="4">The sequence shown here is derived from an EMBL/GenBank/DDBJ whole genome shotgun (WGS) entry which is preliminary data.</text>
</comment>
<evidence type="ECO:0000256" key="2">
    <source>
        <dbReference type="ARBA" id="ARBA00023002"/>
    </source>
</evidence>
<proteinExistence type="predicted"/>
<dbReference type="SUPFAM" id="SSF51735">
    <property type="entry name" value="NAD(P)-binding Rossmann-fold domains"/>
    <property type="match status" value="1"/>
</dbReference>
<feature type="domain" description="Enoyl reductase (ER)" evidence="3">
    <location>
        <begin position="43"/>
        <end position="356"/>
    </location>
</feature>
<dbReference type="SMART" id="SM00829">
    <property type="entry name" value="PKS_ER"/>
    <property type="match status" value="1"/>
</dbReference>
<dbReference type="Gene3D" id="3.90.180.10">
    <property type="entry name" value="Medium-chain alcohol dehydrogenases, catalytic domain"/>
    <property type="match status" value="1"/>
</dbReference>
<keyword evidence="2" id="KW-0560">Oxidoreductase</keyword>
<evidence type="ECO:0000259" key="3">
    <source>
        <dbReference type="SMART" id="SM00829"/>
    </source>
</evidence>
<gene>
    <name evidence="4" type="ORF">SGCZBJ_17955</name>
</gene>
<dbReference type="GO" id="GO:0016651">
    <property type="term" value="F:oxidoreductase activity, acting on NAD(P)H"/>
    <property type="evidence" value="ECO:0007669"/>
    <property type="project" value="TreeGrafter"/>
</dbReference>
<dbReference type="InterPro" id="IPR011032">
    <property type="entry name" value="GroES-like_sf"/>
</dbReference>
<dbReference type="PANTHER" id="PTHR48106">
    <property type="entry name" value="QUINONE OXIDOREDUCTASE PIG3-RELATED"/>
    <property type="match status" value="1"/>
</dbReference>
<dbReference type="AlphaFoldDB" id="A0A2N5D9A6"/>
<evidence type="ECO:0000313" key="5">
    <source>
        <dbReference type="Proteomes" id="UP000234479"/>
    </source>
</evidence>